<dbReference type="EMBL" id="MU005967">
    <property type="protein sequence ID" value="KAF2862164.1"/>
    <property type="molecule type" value="Genomic_DNA"/>
</dbReference>
<proteinExistence type="predicted"/>
<gene>
    <name evidence="2" type="ORF">K470DRAFT_256147</name>
</gene>
<feature type="region of interest" description="Disordered" evidence="1">
    <location>
        <begin position="85"/>
        <end position="117"/>
    </location>
</feature>
<organism evidence="2 3">
    <name type="scientific">Piedraia hortae CBS 480.64</name>
    <dbReference type="NCBI Taxonomy" id="1314780"/>
    <lineage>
        <taxon>Eukaryota</taxon>
        <taxon>Fungi</taxon>
        <taxon>Dikarya</taxon>
        <taxon>Ascomycota</taxon>
        <taxon>Pezizomycotina</taxon>
        <taxon>Dothideomycetes</taxon>
        <taxon>Dothideomycetidae</taxon>
        <taxon>Capnodiales</taxon>
        <taxon>Piedraiaceae</taxon>
        <taxon>Piedraia</taxon>
    </lineage>
</organism>
<reference evidence="2" key="1">
    <citation type="journal article" date="2020" name="Stud. Mycol.">
        <title>101 Dothideomycetes genomes: a test case for predicting lifestyles and emergence of pathogens.</title>
        <authorList>
            <person name="Haridas S."/>
            <person name="Albert R."/>
            <person name="Binder M."/>
            <person name="Bloem J."/>
            <person name="Labutti K."/>
            <person name="Salamov A."/>
            <person name="Andreopoulos B."/>
            <person name="Baker S."/>
            <person name="Barry K."/>
            <person name="Bills G."/>
            <person name="Bluhm B."/>
            <person name="Cannon C."/>
            <person name="Castanera R."/>
            <person name="Culley D."/>
            <person name="Daum C."/>
            <person name="Ezra D."/>
            <person name="Gonzalez J."/>
            <person name="Henrissat B."/>
            <person name="Kuo A."/>
            <person name="Liang C."/>
            <person name="Lipzen A."/>
            <person name="Lutzoni F."/>
            <person name="Magnuson J."/>
            <person name="Mondo S."/>
            <person name="Nolan M."/>
            <person name="Ohm R."/>
            <person name="Pangilinan J."/>
            <person name="Park H.-J."/>
            <person name="Ramirez L."/>
            <person name="Alfaro M."/>
            <person name="Sun H."/>
            <person name="Tritt A."/>
            <person name="Yoshinaga Y."/>
            <person name="Zwiers L.-H."/>
            <person name="Turgeon B."/>
            <person name="Goodwin S."/>
            <person name="Spatafora J."/>
            <person name="Crous P."/>
            <person name="Grigoriev I."/>
        </authorList>
    </citation>
    <scope>NUCLEOTIDE SEQUENCE</scope>
    <source>
        <strain evidence="2">CBS 480.64</strain>
    </source>
</reference>
<evidence type="ECO:0000256" key="1">
    <source>
        <dbReference type="SAM" id="MobiDB-lite"/>
    </source>
</evidence>
<evidence type="ECO:0000313" key="3">
    <source>
        <dbReference type="Proteomes" id="UP000799421"/>
    </source>
</evidence>
<dbReference type="Proteomes" id="UP000799421">
    <property type="component" value="Unassembled WGS sequence"/>
</dbReference>
<sequence length="225" mass="25273">MAGNDEGSVMVPVEYEGMGTYAGLTMTRYVAIPQHIIDEQEEFVRIYGTLPYISPYARGDEGGRRRSYSEVPSLVEDAGDVESLFTETSSPLPRTASPETDRAASRSEDSPFVVKKGGTPTVVEVGEDISTRKISDDVLHLVAIINSLPLSRTAKYNGLPVRHALTHHPALYNEVSKRSGYLKVKESKLRPYYGDERLFSPRMWWFLDPRGKNPPPDRRRSKIKK</sequence>
<protein>
    <submittedName>
        <fullName evidence="2">Uncharacterized protein</fullName>
    </submittedName>
</protein>
<accession>A0A6A7C3X1</accession>
<feature type="compositionally biased region" description="Basic and acidic residues" evidence="1">
    <location>
        <begin position="99"/>
        <end position="109"/>
    </location>
</feature>
<keyword evidence="3" id="KW-1185">Reference proteome</keyword>
<name>A0A6A7C3X1_9PEZI</name>
<dbReference type="AlphaFoldDB" id="A0A6A7C3X1"/>
<evidence type="ECO:0000313" key="2">
    <source>
        <dbReference type="EMBL" id="KAF2862164.1"/>
    </source>
</evidence>